<dbReference type="RefSeq" id="WP_138789463.1">
    <property type="nucleotide sequence ID" value="NZ_JBHTGQ010000001.1"/>
</dbReference>
<dbReference type="EMBL" id="JBHTGQ010000001">
    <property type="protein sequence ID" value="MFC7748362.1"/>
    <property type="molecule type" value="Genomic_DNA"/>
</dbReference>
<dbReference type="PROSITE" id="PS51257">
    <property type="entry name" value="PROKAR_LIPOPROTEIN"/>
    <property type="match status" value="1"/>
</dbReference>
<evidence type="ECO:0000313" key="2">
    <source>
        <dbReference type="Proteomes" id="UP001596528"/>
    </source>
</evidence>
<name>A0ABW2UWR4_9BACL</name>
<organism evidence="1 2">
    <name type="scientific">Paenibacillus thermoaerophilus</name>
    <dbReference type="NCBI Taxonomy" id="1215385"/>
    <lineage>
        <taxon>Bacteria</taxon>
        <taxon>Bacillati</taxon>
        <taxon>Bacillota</taxon>
        <taxon>Bacilli</taxon>
        <taxon>Bacillales</taxon>
        <taxon>Paenibacillaceae</taxon>
        <taxon>Paenibacillus</taxon>
    </lineage>
</organism>
<comment type="caution">
    <text evidence="1">The sequence shown here is derived from an EMBL/GenBank/DDBJ whole genome shotgun (WGS) entry which is preliminary data.</text>
</comment>
<protein>
    <recommendedName>
        <fullName evidence="3">Lipoprotein</fullName>
    </recommendedName>
</protein>
<reference evidence="2" key="1">
    <citation type="journal article" date="2019" name="Int. J. Syst. Evol. Microbiol.">
        <title>The Global Catalogue of Microorganisms (GCM) 10K type strain sequencing project: providing services to taxonomists for standard genome sequencing and annotation.</title>
        <authorList>
            <consortium name="The Broad Institute Genomics Platform"/>
            <consortium name="The Broad Institute Genome Sequencing Center for Infectious Disease"/>
            <person name="Wu L."/>
            <person name="Ma J."/>
        </authorList>
    </citation>
    <scope>NUCLEOTIDE SEQUENCE [LARGE SCALE GENOMIC DNA]</scope>
    <source>
        <strain evidence="2">JCM 18657</strain>
    </source>
</reference>
<dbReference type="Proteomes" id="UP001596528">
    <property type="component" value="Unassembled WGS sequence"/>
</dbReference>
<accession>A0ABW2UWR4</accession>
<evidence type="ECO:0000313" key="1">
    <source>
        <dbReference type="EMBL" id="MFC7748362.1"/>
    </source>
</evidence>
<evidence type="ECO:0008006" key="3">
    <source>
        <dbReference type="Google" id="ProtNLM"/>
    </source>
</evidence>
<gene>
    <name evidence="1" type="ORF">ACFQWB_00185</name>
</gene>
<proteinExistence type="predicted"/>
<sequence>MRVIKNKSSPLFFILFLFCMALLVSGCFSDKTSRENPSAAGTFDQLLPNIHQNGTFVFEGLPWLISGQEVMNRQQLVHAPSEQADVLIVEGNSPTEGPVKQITVYKFEDDRLVSGEYGFLTSDQDRFVELVEELQGLLSESLGTPFANDLSVLDPTGDFARQAKHVAWQGTDRSQLRVNVSTTEQQEYFLHMQIASPLPERQGLQ</sequence>
<keyword evidence="2" id="KW-1185">Reference proteome</keyword>